<gene>
    <name evidence="2" type="ORF">I6H47_10000</name>
</gene>
<dbReference type="EMBL" id="CP065989">
    <property type="protein sequence ID" value="QQB13186.1"/>
    <property type="molecule type" value="Genomic_DNA"/>
</dbReference>
<dbReference type="AlphaFoldDB" id="A0A7T3ZWX8"/>
<dbReference type="RefSeq" id="WP_198498409.1">
    <property type="nucleotide sequence ID" value="NZ_CP065989.1"/>
</dbReference>
<reference evidence="2 3" key="1">
    <citation type="submission" date="2020-12" db="EMBL/GenBank/DDBJ databases">
        <title>FDA dAtabase for Regulatory Grade micrObial Sequences (FDA-ARGOS): Supporting development and validation of Infectious Disease Dx tests.</title>
        <authorList>
            <person name="Sproer C."/>
            <person name="Gronow S."/>
            <person name="Severitt S."/>
            <person name="Schroder I."/>
            <person name="Tallon L."/>
            <person name="Sadzewicz L."/>
            <person name="Zhao X."/>
            <person name="Boylan J."/>
            <person name="Ott S."/>
            <person name="Bowen H."/>
            <person name="Vavikolanu K."/>
            <person name="Mehta A."/>
            <person name="Aluvathingal J."/>
            <person name="Nadendla S."/>
            <person name="Lowell S."/>
            <person name="Myers T."/>
            <person name="Yan Y."/>
            <person name="Sichtig H."/>
        </authorList>
    </citation>
    <scope>NUCLEOTIDE SEQUENCE [LARGE SCALE GENOMIC DNA]</scope>
    <source>
        <strain evidence="2 3">FDAARGOS_990</strain>
    </source>
</reference>
<evidence type="ECO:0000256" key="1">
    <source>
        <dbReference type="SAM" id="SignalP"/>
    </source>
</evidence>
<dbReference type="Proteomes" id="UP000595374">
    <property type="component" value="Chromosome"/>
</dbReference>
<accession>A0A7T3ZWX8</accession>
<dbReference type="Pfam" id="PF21853">
    <property type="entry name" value="DUF6912"/>
    <property type="match status" value="1"/>
</dbReference>
<keyword evidence="1" id="KW-0732">Signal</keyword>
<feature type="signal peptide" evidence="1">
    <location>
        <begin position="1"/>
        <end position="15"/>
    </location>
</feature>
<protein>
    <submittedName>
        <fullName evidence="2">Uncharacterized protein</fullName>
    </submittedName>
</protein>
<organism evidence="2 3">
    <name type="scientific">Brevibacterium casei</name>
    <dbReference type="NCBI Taxonomy" id="33889"/>
    <lineage>
        <taxon>Bacteria</taxon>
        <taxon>Bacillati</taxon>
        <taxon>Actinomycetota</taxon>
        <taxon>Actinomycetes</taxon>
        <taxon>Micrococcales</taxon>
        <taxon>Brevibacteriaceae</taxon>
        <taxon>Brevibacterium</taxon>
    </lineage>
</organism>
<feature type="chain" id="PRO_5038690314" evidence="1">
    <location>
        <begin position="16"/>
        <end position="152"/>
    </location>
</feature>
<evidence type="ECO:0000313" key="3">
    <source>
        <dbReference type="Proteomes" id="UP000595374"/>
    </source>
</evidence>
<proteinExistence type="predicted"/>
<name>A0A7T3ZWX8_9MICO</name>
<dbReference type="InterPro" id="IPR054206">
    <property type="entry name" value="DUF6912"/>
</dbReference>
<sequence length="152" mass="15863">MAVRCYIPTTLAALAAGLQTATAVAPDAAAAQLRGEDLDEAEFTAMSIAAALAADEALSSGAESASPRAVVAYDAPATSDREPLAPGFDALTLTRVDEDRIVSVHLDEAAEWDAALELAMAQGIEAAGDRLGDSDLLWYDRTELGDLLRDRT</sequence>
<evidence type="ECO:0000313" key="2">
    <source>
        <dbReference type="EMBL" id="QQB13186.1"/>
    </source>
</evidence>